<dbReference type="GO" id="GO:0005509">
    <property type="term" value="F:calcium ion binding"/>
    <property type="evidence" value="ECO:0007669"/>
    <property type="project" value="InterPro"/>
</dbReference>
<dbReference type="EMBL" id="BBML01000001">
    <property type="protein sequence ID" value="GAK95526.1"/>
    <property type="molecule type" value="Genomic_DNA"/>
</dbReference>
<feature type="coiled-coil region" evidence="1">
    <location>
        <begin position="13"/>
        <end position="44"/>
    </location>
</feature>
<keyword evidence="1" id="KW-0175">Coiled coil</keyword>
<keyword evidence="4" id="KW-1185">Reference proteome</keyword>
<dbReference type="PROSITE" id="PS50222">
    <property type="entry name" value="EF_HAND_2"/>
    <property type="match status" value="1"/>
</dbReference>
<dbReference type="InterPro" id="IPR002048">
    <property type="entry name" value="EF_hand_dom"/>
</dbReference>
<gene>
    <name evidence="3" type="ORF">JCM19294_2308</name>
</gene>
<dbReference type="Proteomes" id="UP000029221">
    <property type="component" value="Unassembled WGS sequence"/>
</dbReference>
<dbReference type="AlphaFoldDB" id="A0A090QJ47"/>
<sequence>MFHLYQIQNESKLRTLRSALKELVAKIKNNKQQYFEEKAEYFKEGFDPSSFKEAGDIIYNRLVEPIVLQSNVMKSLIASRWISFLNPFGTDPIEQFELFYNDILEYLFIEFFIYDKVIDHKLLLKELENFYLYFHIYVIRLQQYKTQQVAHELILKHNVNTSSPFVNVALANIKEIFDDEEEMMDSALKAMLFDKLLASFINNFDNKNTLFYEPEKTLKEFFLKLDRNELLNVDYTEFRKLLVFNDESYENLSVDSKIKVSAVQTVLTLEDIGGIFFELFNSKNFKGNKKVFHDWIRGNFLWYRNNGLAASMTNNSLSKYVKDHS</sequence>
<feature type="domain" description="EF-hand" evidence="2">
    <location>
        <begin position="213"/>
        <end position="248"/>
    </location>
</feature>
<evidence type="ECO:0000256" key="1">
    <source>
        <dbReference type="SAM" id="Coils"/>
    </source>
</evidence>
<evidence type="ECO:0000313" key="3">
    <source>
        <dbReference type="EMBL" id="GAK95526.1"/>
    </source>
</evidence>
<organism evidence="3 4">
    <name type="scientific">Nonlabens tegetincola</name>
    <dbReference type="NCBI Taxonomy" id="323273"/>
    <lineage>
        <taxon>Bacteria</taxon>
        <taxon>Pseudomonadati</taxon>
        <taxon>Bacteroidota</taxon>
        <taxon>Flavobacteriia</taxon>
        <taxon>Flavobacteriales</taxon>
        <taxon>Flavobacteriaceae</taxon>
        <taxon>Nonlabens</taxon>
    </lineage>
</organism>
<evidence type="ECO:0000313" key="4">
    <source>
        <dbReference type="Proteomes" id="UP000029221"/>
    </source>
</evidence>
<reference evidence="3" key="1">
    <citation type="journal article" date="2014" name="Genome Announc.">
        <title>Draft Genome Sequences of Marine Flavobacterium Nonlabens Strains NR17, NR24, NR27, NR32, NR33, and Ara13.</title>
        <authorList>
            <person name="Nakanishi M."/>
            <person name="Meirelles P."/>
            <person name="Suzuki R."/>
            <person name="Takatani N."/>
            <person name="Mino S."/>
            <person name="Suda W."/>
            <person name="Oshima K."/>
            <person name="Hattori M."/>
            <person name="Ohkuma M."/>
            <person name="Hosokawa M."/>
            <person name="Miyashita K."/>
            <person name="Thompson F.L."/>
            <person name="Niwa A."/>
            <person name="Sawabe T."/>
            <person name="Sawabe T."/>
        </authorList>
    </citation>
    <scope>NUCLEOTIDE SEQUENCE [LARGE SCALE GENOMIC DNA]</scope>
    <source>
        <strain evidence="3">JCM 19294</strain>
    </source>
</reference>
<comment type="caution">
    <text evidence="3">The sequence shown here is derived from an EMBL/GenBank/DDBJ whole genome shotgun (WGS) entry which is preliminary data.</text>
</comment>
<name>A0A090QJ47_9FLAO</name>
<evidence type="ECO:0000259" key="2">
    <source>
        <dbReference type="PROSITE" id="PS50222"/>
    </source>
</evidence>
<protein>
    <recommendedName>
        <fullName evidence="2">EF-hand domain-containing protein</fullName>
    </recommendedName>
</protein>
<proteinExistence type="predicted"/>
<accession>A0A090QJ47</accession>